<keyword evidence="3" id="KW-0804">Transcription</keyword>
<reference evidence="8 9" key="1">
    <citation type="submission" date="2020-08" db="EMBL/GenBank/DDBJ databases">
        <title>Genomic Encyclopedia of Type Strains, Phase IV (KMG-IV): sequencing the most valuable type-strain genomes for metagenomic binning, comparative biology and taxonomic classification.</title>
        <authorList>
            <person name="Goeker M."/>
        </authorList>
    </citation>
    <scope>NUCLEOTIDE SEQUENCE [LARGE SCALE GENOMIC DNA]</scope>
    <source>
        <strain evidence="8 9">DSM 26575</strain>
    </source>
</reference>
<dbReference type="Gene3D" id="3.40.50.2300">
    <property type="match status" value="1"/>
</dbReference>
<dbReference type="GO" id="GO:0032993">
    <property type="term" value="C:protein-DNA complex"/>
    <property type="evidence" value="ECO:0007669"/>
    <property type="project" value="TreeGrafter"/>
</dbReference>
<comment type="caution">
    <text evidence="8">The sequence shown here is derived from an EMBL/GenBank/DDBJ whole genome shotgun (WGS) entry which is preliminary data.</text>
</comment>
<evidence type="ECO:0000256" key="3">
    <source>
        <dbReference type="ARBA" id="ARBA00023163"/>
    </source>
</evidence>
<evidence type="ECO:0000256" key="4">
    <source>
        <dbReference type="PROSITE-ProRule" id="PRU00169"/>
    </source>
</evidence>
<feature type="DNA-binding region" description="OmpR/PhoB-type" evidence="5">
    <location>
        <begin position="124"/>
        <end position="220"/>
    </location>
</feature>
<organism evidence="8 9">
    <name type="scientific">Rhizobium metallidurans</name>
    <dbReference type="NCBI Taxonomy" id="1265931"/>
    <lineage>
        <taxon>Bacteria</taxon>
        <taxon>Pseudomonadati</taxon>
        <taxon>Pseudomonadota</taxon>
        <taxon>Alphaproteobacteria</taxon>
        <taxon>Hyphomicrobiales</taxon>
        <taxon>Rhizobiaceae</taxon>
        <taxon>Rhizobium/Agrobacterium group</taxon>
        <taxon>Rhizobium</taxon>
    </lineage>
</organism>
<keyword evidence="2 5" id="KW-0238">DNA-binding</keyword>
<sequence length="225" mass="25542">MRLLLVEDDKDLALWLQRSLQQRGLFVEWEEDGMQADRRIAAETFDAIILDLNLPMLGGARLLDKMRDRGDATPLIIITAKDDLPDRIALLHAGADDFLAKPFSVEELEARLVALVRRSRGHGRGVYDCGSLSFNQSQQLFLLNGTRLALSAREHAVLAILIQRVGEPISKQQILDRLISSDEEMQLETVEVMMYRLRKRLENFDVRIITLRGLGYFLEALDGKA</sequence>
<dbReference type="RefSeq" id="WP_183902458.1">
    <property type="nucleotide sequence ID" value="NZ_JACIDW010000028.1"/>
</dbReference>
<dbReference type="InterPro" id="IPR001867">
    <property type="entry name" value="OmpR/PhoB-type_DNA-bd"/>
</dbReference>
<feature type="domain" description="OmpR/PhoB-type" evidence="7">
    <location>
        <begin position="124"/>
        <end position="220"/>
    </location>
</feature>
<dbReference type="Proteomes" id="UP000582090">
    <property type="component" value="Unassembled WGS sequence"/>
</dbReference>
<dbReference type="SMART" id="SM00448">
    <property type="entry name" value="REC"/>
    <property type="match status" value="1"/>
</dbReference>
<evidence type="ECO:0000256" key="2">
    <source>
        <dbReference type="ARBA" id="ARBA00023125"/>
    </source>
</evidence>
<evidence type="ECO:0000259" key="7">
    <source>
        <dbReference type="PROSITE" id="PS51755"/>
    </source>
</evidence>
<evidence type="ECO:0000259" key="6">
    <source>
        <dbReference type="PROSITE" id="PS50110"/>
    </source>
</evidence>
<dbReference type="CDD" id="cd00383">
    <property type="entry name" value="trans_reg_C"/>
    <property type="match status" value="1"/>
</dbReference>
<proteinExistence type="predicted"/>
<dbReference type="GO" id="GO:0006355">
    <property type="term" value="P:regulation of DNA-templated transcription"/>
    <property type="evidence" value="ECO:0007669"/>
    <property type="project" value="InterPro"/>
</dbReference>
<keyword evidence="9" id="KW-1185">Reference proteome</keyword>
<evidence type="ECO:0000256" key="5">
    <source>
        <dbReference type="PROSITE-ProRule" id="PRU01091"/>
    </source>
</evidence>
<dbReference type="Pfam" id="PF00486">
    <property type="entry name" value="Trans_reg_C"/>
    <property type="match status" value="1"/>
</dbReference>
<protein>
    <submittedName>
        <fullName evidence="8">Two-component system response regulator TctD</fullName>
    </submittedName>
</protein>
<feature type="modified residue" description="4-aspartylphosphate" evidence="4">
    <location>
        <position position="51"/>
    </location>
</feature>
<dbReference type="Gene3D" id="1.10.10.10">
    <property type="entry name" value="Winged helix-like DNA-binding domain superfamily/Winged helix DNA-binding domain"/>
    <property type="match status" value="1"/>
</dbReference>
<dbReference type="InterPro" id="IPR011006">
    <property type="entry name" value="CheY-like_superfamily"/>
</dbReference>
<evidence type="ECO:0000256" key="1">
    <source>
        <dbReference type="ARBA" id="ARBA00023015"/>
    </source>
</evidence>
<dbReference type="InterPro" id="IPR001789">
    <property type="entry name" value="Sig_transdc_resp-reg_receiver"/>
</dbReference>
<dbReference type="InterPro" id="IPR039420">
    <property type="entry name" value="WalR-like"/>
</dbReference>
<dbReference type="PANTHER" id="PTHR48111">
    <property type="entry name" value="REGULATOR OF RPOS"/>
    <property type="match status" value="1"/>
</dbReference>
<dbReference type="AlphaFoldDB" id="A0A7W6GCP4"/>
<dbReference type="EMBL" id="JACIDW010000028">
    <property type="protein sequence ID" value="MBB3967013.1"/>
    <property type="molecule type" value="Genomic_DNA"/>
</dbReference>
<keyword evidence="4" id="KW-0597">Phosphoprotein</keyword>
<dbReference type="Pfam" id="PF00072">
    <property type="entry name" value="Response_reg"/>
    <property type="match status" value="1"/>
</dbReference>
<evidence type="ECO:0000313" key="9">
    <source>
        <dbReference type="Proteomes" id="UP000582090"/>
    </source>
</evidence>
<dbReference type="SUPFAM" id="SSF52172">
    <property type="entry name" value="CheY-like"/>
    <property type="match status" value="1"/>
</dbReference>
<evidence type="ECO:0000313" key="8">
    <source>
        <dbReference type="EMBL" id="MBB3967013.1"/>
    </source>
</evidence>
<dbReference type="InterPro" id="IPR036388">
    <property type="entry name" value="WH-like_DNA-bd_sf"/>
</dbReference>
<dbReference type="PROSITE" id="PS50110">
    <property type="entry name" value="RESPONSE_REGULATORY"/>
    <property type="match status" value="1"/>
</dbReference>
<dbReference type="GO" id="GO:0000156">
    <property type="term" value="F:phosphorelay response regulator activity"/>
    <property type="evidence" value="ECO:0007669"/>
    <property type="project" value="TreeGrafter"/>
</dbReference>
<gene>
    <name evidence="8" type="ORF">GGQ67_004706</name>
</gene>
<dbReference type="GO" id="GO:0000976">
    <property type="term" value="F:transcription cis-regulatory region binding"/>
    <property type="evidence" value="ECO:0007669"/>
    <property type="project" value="TreeGrafter"/>
</dbReference>
<accession>A0A7W6GCP4</accession>
<feature type="domain" description="Response regulatory" evidence="6">
    <location>
        <begin position="2"/>
        <end position="116"/>
    </location>
</feature>
<dbReference type="GO" id="GO:0005829">
    <property type="term" value="C:cytosol"/>
    <property type="evidence" value="ECO:0007669"/>
    <property type="project" value="TreeGrafter"/>
</dbReference>
<dbReference type="PROSITE" id="PS51755">
    <property type="entry name" value="OMPR_PHOB"/>
    <property type="match status" value="1"/>
</dbReference>
<name>A0A7W6GCP4_9HYPH</name>
<dbReference type="PANTHER" id="PTHR48111:SF67">
    <property type="entry name" value="TRANSCRIPTIONAL REGULATORY PROTEIN TCTD"/>
    <property type="match status" value="1"/>
</dbReference>
<keyword evidence="1" id="KW-0805">Transcription regulation</keyword>
<dbReference type="SMART" id="SM00862">
    <property type="entry name" value="Trans_reg_C"/>
    <property type="match status" value="1"/>
</dbReference>